<name>A0A229VZ31_9BIFI</name>
<dbReference type="RefSeq" id="WP_158214126.1">
    <property type="nucleotide sequence ID" value="NZ_NEWD01000007.1"/>
</dbReference>
<dbReference type="Gene3D" id="3.20.20.150">
    <property type="entry name" value="Divalent-metal-dependent TIM barrel enzymes"/>
    <property type="match status" value="1"/>
</dbReference>
<accession>A0A229VZ31</accession>
<dbReference type="AlphaFoldDB" id="A0A229VZ31"/>
<dbReference type="PANTHER" id="PTHR12110:SF53">
    <property type="entry name" value="BLR5974 PROTEIN"/>
    <property type="match status" value="1"/>
</dbReference>
<protein>
    <submittedName>
        <fullName evidence="2">Xylose isomerase-like TIM barrel</fullName>
    </submittedName>
</protein>
<keyword evidence="3" id="KW-1185">Reference proteome</keyword>
<organism evidence="2 3">
    <name type="scientific">Bifidobacterium vansinderenii</name>
    <dbReference type="NCBI Taxonomy" id="1984871"/>
    <lineage>
        <taxon>Bacteria</taxon>
        <taxon>Bacillati</taxon>
        <taxon>Actinomycetota</taxon>
        <taxon>Actinomycetes</taxon>
        <taxon>Bifidobacteriales</taxon>
        <taxon>Bifidobacteriaceae</taxon>
        <taxon>Bifidobacterium</taxon>
    </lineage>
</organism>
<dbReference type="SUPFAM" id="SSF51658">
    <property type="entry name" value="Xylose isomerase-like"/>
    <property type="match status" value="1"/>
</dbReference>
<proteinExistence type="predicted"/>
<dbReference type="OrthoDB" id="9779184at2"/>
<dbReference type="Pfam" id="PF01261">
    <property type="entry name" value="AP_endonuc_2"/>
    <property type="match status" value="1"/>
</dbReference>
<evidence type="ECO:0000313" key="3">
    <source>
        <dbReference type="Proteomes" id="UP000215433"/>
    </source>
</evidence>
<dbReference type="InterPro" id="IPR036237">
    <property type="entry name" value="Xyl_isomerase-like_sf"/>
</dbReference>
<dbReference type="PANTHER" id="PTHR12110">
    <property type="entry name" value="HYDROXYPYRUVATE ISOMERASE"/>
    <property type="match status" value="1"/>
</dbReference>
<dbReference type="EMBL" id="NEWD01000007">
    <property type="protein sequence ID" value="OXN00852.1"/>
    <property type="molecule type" value="Genomic_DNA"/>
</dbReference>
<dbReference type="InterPro" id="IPR013022">
    <property type="entry name" value="Xyl_isomerase-like_TIM-brl"/>
</dbReference>
<feature type="domain" description="Xylose isomerase-like TIM barrel" evidence="1">
    <location>
        <begin position="26"/>
        <end position="278"/>
    </location>
</feature>
<evidence type="ECO:0000259" key="1">
    <source>
        <dbReference type="Pfam" id="PF01261"/>
    </source>
</evidence>
<comment type="caution">
    <text evidence="2">The sequence shown here is derived from an EMBL/GenBank/DDBJ whole genome shotgun (WGS) entry which is preliminary data.</text>
</comment>
<reference evidence="2 3" key="1">
    <citation type="submission" date="2017-05" db="EMBL/GenBank/DDBJ databases">
        <title>Bifidobacterium vansinderenii sp. nov.</title>
        <authorList>
            <person name="Lugli G.A."/>
            <person name="Duranti S."/>
            <person name="Mangifesta M."/>
        </authorList>
    </citation>
    <scope>NUCLEOTIDE SEQUENCE [LARGE SCALE GENOMIC DNA]</scope>
    <source>
        <strain evidence="2 3">Tam10B</strain>
    </source>
</reference>
<evidence type="ECO:0000313" key="2">
    <source>
        <dbReference type="EMBL" id="OXN00852.1"/>
    </source>
</evidence>
<dbReference type="Proteomes" id="UP000215433">
    <property type="component" value="Unassembled WGS sequence"/>
</dbReference>
<sequence>MAWELAASTLGAPYDTMDELAKTFTETGVTKIEVAVGDEMKFTMTSTDDELKAMRDELAEKANVSIFSVDSRVQVCNPDRTEDELLESLEHCLHMADVLGAQYVRVFPTAPLDPCWTPDRLPGLALPDGQNLAGISKRGAAIIVKALPLADKLGVQPLLETHDSHTNGERNAMIHAEIDRLAPGNRVGSIWDLAHPWRVGEDPVTTFEYIGQYIANGRGLVQIKDCAFPGDQTPVLQGTGRVPLAKCCRLLKNGGYTGPLSLEWERRWYPEVAPLKDALVAAQNAIDNLPLDAQLA</sequence>
<gene>
    <name evidence="2" type="ORF">Tam10B_0808</name>
</gene>
<dbReference type="GO" id="GO:0016853">
    <property type="term" value="F:isomerase activity"/>
    <property type="evidence" value="ECO:0007669"/>
    <property type="project" value="UniProtKB-KW"/>
</dbReference>
<keyword evidence="2" id="KW-0413">Isomerase</keyword>
<dbReference type="InterPro" id="IPR050312">
    <property type="entry name" value="IolE/XylAMocC-like"/>
</dbReference>